<name>A0A4Q9GXL5_9MICO</name>
<keyword evidence="3 5" id="KW-1133">Transmembrane helix</keyword>
<evidence type="ECO:0000256" key="4">
    <source>
        <dbReference type="ARBA" id="ARBA00023136"/>
    </source>
</evidence>
<protein>
    <submittedName>
        <fullName evidence="7">O-antigen ligase domain-containing protein</fullName>
    </submittedName>
</protein>
<dbReference type="EMBL" id="SISG01000001">
    <property type="protein sequence ID" value="TBN57987.1"/>
    <property type="molecule type" value="Genomic_DNA"/>
</dbReference>
<dbReference type="GO" id="GO:0016874">
    <property type="term" value="F:ligase activity"/>
    <property type="evidence" value="ECO:0007669"/>
    <property type="project" value="UniProtKB-KW"/>
</dbReference>
<feature type="domain" description="O-antigen ligase-related" evidence="6">
    <location>
        <begin position="219"/>
        <end position="347"/>
    </location>
</feature>
<dbReference type="Proteomes" id="UP000294194">
    <property type="component" value="Unassembled WGS sequence"/>
</dbReference>
<gene>
    <name evidence="7" type="ORF">EYE40_11600</name>
</gene>
<feature type="transmembrane region" description="Helical" evidence="5">
    <location>
        <begin position="80"/>
        <end position="98"/>
    </location>
</feature>
<dbReference type="InterPro" id="IPR051533">
    <property type="entry name" value="WaaL-like"/>
</dbReference>
<evidence type="ECO:0000259" key="6">
    <source>
        <dbReference type="Pfam" id="PF04932"/>
    </source>
</evidence>
<comment type="caution">
    <text evidence="7">The sequence shown here is derived from an EMBL/GenBank/DDBJ whole genome shotgun (WGS) entry which is preliminary data.</text>
</comment>
<dbReference type="GO" id="GO:0016020">
    <property type="term" value="C:membrane"/>
    <property type="evidence" value="ECO:0007669"/>
    <property type="project" value="UniProtKB-SubCell"/>
</dbReference>
<feature type="transmembrane region" description="Helical" evidence="5">
    <location>
        <begin position="367"/>
        <end position="400"/>
    </location>
</feature>
<evidence type="ECO:0000313" key="7">
    <source>
        <dbReference type="EMBL" id="TBN57987.1"/>
    </source>
</evidence>
<evidence type="ECO:0000256" key="5">
    <source>
        <dbReference type="SAM" id="Phobius"/>
    </source>
</evidence>
<feature type="transmembrane region" description="Helical" evidence="5">
    <location>
        <begin position="232"/>
        <end position="249"/>
    </location>
</feature>
<evidence type="ECO:0000256" key="3">
    <source>
        <dbReference type="ARBA" id="ARBA00022989"/>
    </source>
</evidence>
<feature type="transmembrane region" description="Helical" evidence="5">
    <location>
        <begin position="54"/>
        <end position="74"/>
    </location>
</feature>
<evidence type="ECO:0000256" key="1">
    <source>
        <dbReference type="ARBA" id="ARBA00004141"/>
    </source>
</evidence>
<dbReference type="RefSeq" id="WP_130982096.1">
    <property type="nucleotide sequence ID" value="NZ_SISG01000001.1"/>
</dbReference>
<evidence type="ECO:0000256" key="2">
    <source>
        <dbReference type="ARBA" id="ARBA00022692"/>
    </source>
</evidence>
<sequence length="417" mass="46537">MPAPELPRWPFAAMFVLFPLWWILGPGEAVWIVLAGVMVFYLVRRGGIEVPRGFGLWLLFLLWMLCSVIEIDSGGRLTGFIYRALLYATVTVIFVYVYNARETLTARYLAGVLSVFWIIVIVGGYVGLFFPLLAFNTPFGLVLPQSIASNELVQEMVRRRVTQYNPDAFAPLEPRPSAPFLYTNGWGNAYSVLTPFFVAYLIEVRRERRFWWLAALLPLSVIPAFLTLNRGMFIGIALALAYVGARALVRGHVRVLVTITVVAALAGMIFAVFPVADRLTDRLNSSPSTEDRASLYQETFERTLEAPVFGYGAPRPSESEGQPAAGTQGQVWMVLFSHGFLGLFFFLAWLVYVFLRTLRVRSPIDIAANTVLLVVIVQSTYYSILTTGLAVAMISAAVMLRPPVRMQTPEIAKELTV</sequence>
<keyword evidence="7" id="KW-0436">Ligase</keyword>
<dbReference type="PANTHER" id="PTHR37422:SF13">
    <property type="entry name" value="LIPOPOLYSACCHARIDE BIOSYNTHESIS PROTEIN PA4999-RELATED"/>
    <property type="match status" value="1"/>
</dbReference>
<proteinExistence type="predicted"/>
<evidence type="ECO:0000313" key="8">
    <source>
        <dbReference type="Proteomes" id="UP000294194"/>
    </source>
</evidence>
<dbReference type="Pfam" id="PF04932">
    <property type="entry name" value="Wzy_C"/>
    <property type="match status" value="1"/>
</dbReference>
<reference evidence="8" key="1">
    <citation type="submission" date="2019-02" db="EMBL/GenBank/DDBJ databases">
        <title>Glaciihabitans arcticus sp. nov., a psychrotolerant bacterium isolated from polar soil.</title>
        <authorList>
            <person name="Dahal R.H."/>
        </authorList>
    </citation>
    <scope>NUCLEOTIDE SEQUENCE [LARGE SCALE GENOMIC DNA]</scope>
    <source>
        <strain evidence="8">RP-3-7</strain>
    </source>
</reference>
<accession>A0A4Q9GXL5</accession>
<feature type="transmembrane region" description="Helical" evidence="5">
    <location>
        <begin position="110"/>
        <end position="134"/>
    </location>
</feature>
<keyword evidence="2 5" id="KW-0812">Transmembrane</keyword>
<organism evidence="7 8">
    <name type="scientific">Glaciihabitans arcticus</name>
    <dbReference type="NCBI Taxonomy" id="2668039"/>
    <lineage>
        <taxon>Bacteria</taxon>
        <taxon>Bacillati</taxon>
        <taxon>Actinomycetota</taxon>
        <taxon>Actinomycetes</taxon>
        <taxon>Micrococcales</taxon>
        <taxon>Microbacteriaceae</taxon>
        <taxon>Glaciihabitans</taxon>
    </lineage>
</organism>
<keyword evidence="8" id="KW-1185">Reference proteome</keyword>
<keyword evidence="4 5" id="KW-0472">Membrane</keyword>
<comment type="subcellular location">
    <subcellularLocation>
        <location evidence="1">Membrane</location>
        <topology evidence="1">Multi-pass membrane protein</topology>
    </subcellularLocation>
</comment>
<feature type="transmembrane region" description="Helical" evidence="5">
    <location>
        <begin position="331"/>
        <end position="355"/>
    </location>
</feature>
<dbReference type="AlphaFoldDB" id="A0A4Q9GXL5"/>
<dbReference type="PANTHER" id="PTHR37422">
    <property type="entry name" value="TEICHURONIC ACID BIOSYNTHESIS PROTEIN TUAE"/>
    <property type="match status" value="1"/>
</dbReference>
<feature type="transmembrane region" description="Helical" evidence="5">
    <location>
        <begin position="185"/>
        <end position="202"/>
    </location>
</feature>
<dbReference type="InterPro" id="IPR007016">
    <property type="entry name" value="O-antigen_ligase-rel_domated"/>
</dbReference>
<feature type="transmembrane region" description="Helical" evidence="5">
    <location>
        <begin position="209"/>
        <end position="226"/>
    </location>
</feature>
<feature type="transmembrane region" description="Helical" evidence="5">
    <location>
        <begin position="20"/>
        <end position="42"/>
    </location>
</feature>
<feature type="transmembrane region" description="Helical" evidence="5">
    <location>
        <begin position="256"/>
        <end position="276"/>
    </location>
</feature>